<organism evidence="3 4">
    <name type="scientific">Candidatus Kaiserbacteria bacterium RIFCSPHIGHO2_02_FULL_55_20</name>
    <dbReference type="NCBI Taxonomy" id="1798497"/>
    <lineage>
        <taxon>Bacteria</taxon>
        <taxon>Candidatus Kaiseribacteriota</taxon>
    </lineage>
</organism>
<evidence type="ECO:0000256" key="2">
    <source>
        <dbReference type="SAM" id="SignalP"/>
    </source>
</evidence>
<evidence type="ECO:0000256" key="1">
    <source>
        <dbReference type="SAM" id="MobiDB-lite"/>
    </source>
</evidence>
<sequence>MRTTAFILLVAISSLLGAAPAEAVVAGPGNISAELLKGLESPNFMPPLDRLYLAAPEGVNLPAALIEPIPNDLSLLDPSEAVGRNVVGATGGLTHPACVAETARRASEDQPPPHGDFPCVVPTSNSSGIVEGVCFVHECRGVSSTGLDGLMSALGSLSSLSSIVSSILGNLLQPKPSSPLDGSPSGVPATNPTAEQSTSFLITSAPLTELDMSRLFSDSAIVVRNLLSALNP</sequence>
<dbReference type="Proteomes" id="UP000177652">
    <property type="component" value="Unassembled WGS sequence"/>
</dbReference>
<dbReference type="STRING" id="1798497.A3D71_04335"/>
<feature type="region of interest" description="Disordered" evidence="1">
    <location>
        <begin position="175"/>
        <end position="195"/>
    </location>
</feature>
<feature type="chain" id="PRO_5009523970" evidence="2">
    <location>
        <begin position="24"/>
        <end position="232"/>
    </location>
</feature>
<dbReference type="EMBL" id="MFLK01000054">
    <property type="protein sequence ID" value="OGG65248.1"/>
    <property type="molecule type" value="Genomic_DNA"/>
</dbReference>
<proteinExistence type="predicted"/>
<dbReference type="AlphaFoldDB" id="A0A1F6DV14"/>
<comment type="caution">
    <text evidence="3">The sequence shown here is derived from an EMBL/GenBank/DDBJ whole genome shotgun (WGS) entry which is preliminary data.</text>
</comment>
<accession>A0A1F6DV14</accession>
<protein>
    <submittedName>
        <fullName evidence="3">Uncharacterized protein</fullName>
    </submittedName>
</protein>
<reference evidence="3 4" key="1">
    <citation type="journal article" date="2016" name="Nat. Commun.">
        <title>Thousands of microbial genomes shed light on interconnected biogeochemical processes in an aquifer system.</title>
        <authorList>
            <person name="Anantharaman K."/>
            <person name="Brown C.T."/>
            <person name="Hug L.A."/>
            <person name="Sharon I."/>
            <person name="Castelle C.J."/>
            <person name="Probst A.J."/>
            <person name="Thomas B.C."/>
            <person name="Singh A."/>
            <person name="Wilkins M.J."/>
            <person name="Karaoz U."/>
            <person name="Brodie E.L."/>
            <person name="Williams K.H."/>
            <person name="Hubbard S.S."/>
            <person name="Banfield J.F."/>
        </authorList>
    </citation>
    <scope>NUCLEOTIDE SEQUENCE [LARGE SCALE GENOMIC DNA]</scope>
</reference>
<gene>
    <name evidence="3" type="ORF">A3D71_04335</name>
</gene>
<keyword evidence="2" id="KW-0732">Signal</keyword>
<evidence type="ECO:0000313" key="4">
    <source>
        <dbReference type="Proteomes" id="UP000177652"/>
    </source>
</evidence>
<evidence type="ECO:0000313" key="3">
    <source>
        <dbReference type="EMBL" id="OGG65248.1"/>
    </source>
</evidence>
<feature type="signal peptide" evidence="2">
    <location>
        <begin position="1"/>
        <end position="23"/>
    </location>
</feature>
<name>A0A1F6DV14_9BACT</name>